<protein>
    <recommendedName>
        <fullName evidence="3">Rad60/SUMO-like domain-containing protein</fullName>
    </recommendedName>
</protein>
<dbReference type="CDD" id="cd01763">
    <property type="entry name" value="Ubl_SUMO_like"/>
    <property type="match status" value="1"/>
</dbReference>
<proteinExistence type="predicted"/>
<evidence type="ECO:0008006" key="3">
    <source>
        <dbReference type="Google" id="ProtNLM"/>
    </source>
</evidence>
<dbReference type="AlphaFoldDB" id="A0A0J0XJC5"/>
<reference evidence="1 2" key="1">
    <citation type="submission" date="2015-03" db="EMBL/GenBank/DDBJ databases">
        <title>Genomics and transcriptomics of the oil-accumulating basidiomycete yeast T. oleaginosus allow insights into substrate utilization and the diverse evolutionary trajectories of mating systems in fungi.</title>
        <authorList>
            <consortium name="DOE Joint Genome Institute"/>
            <person name="Kourist R."/>
            <person name="Kracht O."/>
            <person name="Bracharz F."/>
            <person name="Lipzen A."/>
            <person name="Nolan M."/>
            <person name="Ohm R."/>
            <person name="Grigoriev I."/>
            <person name="Sun S."/>
            <person name="Heitman J."/>
            <person name="Bruck T."/>
            <person name="Nowrousian M."/>
        </authorList>
    </citation>
    <scope>NUCLEOTIDE SEQUENCE [LARGE SCALE GENOMIC DNA]</scope>
    <source>
        <strain evidence="1 2">IBC0246</strain>
    </source>
</reference>
<gene>
    <name evidence="1" type="ORF">CC85DRAFT_286750</name>
</gene>
<organism evidence="1 2">
    <name type="scientific">Cutaneotrichosporon oleaginosum</name>
    <dbReference type="NCBI Taxonomy" id="879819"/>
    <lineage>
        <taxon>Eukaryota</taxon>
        <taxon>Fungi</taxon>
        <taxon>Dikarya</taxon>
        <taxon>Basidiomycota</taxon>
        <taxon>Agaricomycotina</taxon>
        <taxon>Tremellomycetes</taxon>
        <taxon>Trichosporonales</taxon>
        <taxon>Trichosporonaceae</taxon>
        <taxon>Cutaneotrichosporon</taxon>
    </lineage>
</organism>
<dbReference type="RefSeq" id="XP_018277683.1">
    <property type="nucleotide sequence ID" value="XM_018423619.1"/>
</dbReference>
<dbReference type="EMBL" id="KQ087222">
    <property type="protein sequence ID" value="KLT41192.1"/>
    <property type="molecule type" value="Genomic_DNA"/>
</dbReference>
<dbReference type="Proteomes" id="UP000053611">
    <property type="component" value="Unassembled WGS sequence"/>
</dbReference>
<accession>A0A0J0XJC5</accession>
<sequence>MDITSQPFTIFLLFHPKRECIVMRCSPTAAFRRVLHAYAMKTKECVTALRFDGTPITADSSPKDLCLPQGAIVEITGVHTFTAECTSSGHVCPLHERDTSGNKLAIGPLFLDTGGVEDRIQCLELE</sequence>
<evidence type="ECO:0000313" key="2">
    <source>
        <dbReference type="Proteomes" id="UP000053611"/>
    </source>
</evidence>
<name>A0A0J0XJC5_9TREE</name>
<dbReference type="GeneID" id="28984222"/>
<evidence type="ECO:0000313" key="1">
    <source>
        <dbReference type="EMBL" id="KLT41192.1"/>
    </source>
</evidence>
<keyword evidence="2" id="KW-1185">Reference proteome</keyword>